<feature type="region of interest" description="Disordered" evidence="1">
    <location>
        <begin position="211"/>
        <end position="306"/>
    </location>
</feature>
<keyword evidence="2" id="KW-0472">Membrane</keyword>
<reference evidence="4" key="2">
    <citation type="submission" date="2022-06" db="UniProtKB">
        <authorList>
            <consortium name="EnsemblMetazoa"/>
        </authorList>
    </citation>
    <scope>IDENTIFICATION</scope>
    <source>
        <strain evidence="4">DF5081</strain>
    </source>
</reference>
<dbReference type="AlphaFoldDB" id="A0A8R1HL71"/>
<feature type="transmembrane region" description="Helical" evidence="2">
    <location>
        <begin position="30"/>
        <end position="56"/>
    </location>
</feature>
<evidence type="ECO:0000256" key="2">
    <source>
        <dbReference type="SAM" id="Phobius"/>
    </source>
</evidence>
<keyword evidence="2" id="KW-0812">Transmembrane</keyword>
<dbReference type="Proteomes" id="UP000005237">
    <property type="component" value="Unassembled WGS sequence"/>
</dbReference>
<feature type="region of interest" description="Disordered" evidence="1">
    <location>
        <begin position="160"/>
        <end position="181"/>
    </location>
</feature>
<evidence type="ECO:0000256" key="1">
    <source>
        <dbReference type="SAM" id="MobiDB-lite"/>
    </source>
</evidence>
<organism evidence="4 5">
    <name type="scientific">Caenorhabditis japonica</name>
    <dbReference type="NCBI Taxonomy" id="281687"/>
    <lineage>
        <taxon>Eukaryota</taxon>
        <taxon>Metazoa</taxon>
        <taxon>Ecdysozoa</taxon>
        <taxon>Nematoda</taxon>
        <taxon>Chromadorea</taxon>
        <taxon>Rhabditida</taxon>
        <taxon>Rhabditina</taxon>
        <taxon>Rhabditomorpha</taxon>
        <taxon>Rhabditoidea</taxon>
        <taxon>Rhabditidae</taxon>
        <taxon>Peloderinae</taxon>
        <taxon>Caenorhabditis</taxon>
    </lineage>
</organism>
<evidence type="ECO:0000313" key="5">
    <source>
        <dbReference type="Proteomes" id="UP000005237"/>
    </source>
</evidence>
<protein>
    <recommendedName>
        <fullName evidence="6">Protein S-acyltransferase</fullName>
    </recommendedName>
</protein>
<dbReference type="GO" id="GO:0016409">
    <property type="term" value="F:palmitoyltransferase activity"/>
    <property type="evidence" value="ECO:0007669"/>
    <property type="project" value="TreeGrafter"/>
</dbReference>
<evidence type="ECO:0008006" key="6">
    <source>
        <dbReference type="Google" id="ProtNLM"/>
    </source>
</evidence>
<accession>A0A8R1HL71</accession>
<dbReference type="PANTHER" id="PTHR12349:SF2">
    <property type="entry name" value="PALMITOYLTRANSFERASE ZDHHC8"/>
    <property type="match status" value="1"/>
</dbReference>
<feature type="compositionally biased region" description="Polar residues" evidence="1">
    <location>
        <begin position="253"/>
        <end position="271"/>
    </location>
</feature>
<keyword evidence="5" id="KW-1185">Reference proteome</keyword>
<proteinExistence type="predicted"/>
<evidence type="ECO:0000313" key="4">
    <source>
        <dbReference type="EnsemblMetazoa" id="CJA03781b.1"/>
    </source>
</evidence>
<feature type="signal peptide" evidence="3">
    <location>
        <begin position="1"/>
        <end position="20"/>
    </location>
</feature>
<name>A0A8R1HL71_CAEJA</name>
<reference evidence="5" key="1">
    <citation type="submission" date="2010-08" db="EMBL/GenBank/DDBJ databases">
        <authorList>
            <consortium name="Caenorhabditis japonica Sequencing Consortium"/>
            <person name="Wilson R.K."/>
        </authorList>
    </citation>
    <scope>NUCLEOTIDE SEQUENCE [LARGE SCALE GENOMIC DNA]</scope>
    <source>
        <strain evidence="5">DF5081</strain>
    </source>
</reference>
<feature type="compositionally biased region" description="Low complexity" evidence="1">
    <location>
        <begin position="272"/>
        <end position="294"/>
    </location>
</feature>
<sequence length="327" mass="35177">MLYVFGLCFVFVWTGTDSNARNNVISPPYLCAIVLLALCAVLCVPVIGLTVFHLVLVARGRTTNEQVTGKFTSGYNPFTIGCWGNCKRTLCHSQIPPFKSYVVAFRKQRRAEQKMLAARQHAPLEPKNAETDEENEYVPDEREAVGEHIPLVKVIRNQRSASGAVSASDSQQKIAESQSMSMSSCDESSRILAGVDVAAKADGSTCNLFDLERGGTPRLTASSSIRGSRHNEMVSPSRAHQSYEEALEEALRSNPTSEGAQSPAETPTNSGATTSRTIAPSTSSSPTAPTAAQTVIVNGSSSKPRGFTDAVRLADILARNQQVDQPV</sequence>
<evidence type="ECO:0000256" key="3">
    <source>
        <dbReference type="SAM" id="SignalP"/>
    </source>
</evidence>
<keyword evidence="2" id="KW-1133">Transmembrane helix</keyword>
<dbReference type="PANTHER" id="PTHR12349">
    <property type="entry name" value="ANKYRIN REPEAT AND LEM DOMAIN-CONTAINING PROTEIN 2"/>
    <property type="match status" value="1"/>
</dbReference>
<keyword evidence="3" id="KW-0732">Signal</keyword>
<feature type="compositionally biased region" description="Polar residues" evidence="1">
    <location>
        <begin position="160"/>
        <end position="175"/>
    </location>
</feature>
<feature type="chain" id="PRO_5035816943" description="Protein S-acyltransferase" evidence="3">
    <location>
        <begin position="21"/>
        <end position="327"/>
    </location>
</feature>
<dbReference type="EnsemblMetazoa" id="CJA03781b.1">
    <property type="protein sequence ID" value="CJA03781b.1"/>
    <property type="gene ID" value="WBGene00122985"/>
</dbReference>